<dbReference type="GO" id="GO:0004034">
    <property type="term" value="F:aldose 1-epimerase activity"/>
    <property type="evidence" value="ECO:0007669"/>
    <property type="project" value="UniProtKB-EC"/>
</dbReference>
<sequence length="348" mass="39358">MKVSKRSLNLGEHEVHEITLENGNGISVSFLTYGGIITRVMVPDKEGCLDNIVLAYEDYRDYLNNPGYLGSIIGRTAGRIRDAQFTLDGKEYVLAKNYGESSGHGGNRGFDKHVFSCEVLKSENRIDAQLFRISPHLEEGYPEELQVTVKYSLSEENVFTIEYHGTSSENTLFNMTNHSYFNLSGSFRESIKYHELFIDADHFAEIDETKAPTGVLTSVQDTPFDFRFMREIGEEMSTENEQLKIANGYDHAFLLKKNPGTKVRLAHRHTGRVMEIETDNQAVVVYTQNYAQGQIIQDGSVLEPCRSIALEVQKLPIGVNEVFKEFSVLPAKSPQVTTTTFRFLVEQQ</sequence>
<evidence type="ECO:0000256" key="9">
    <source>
        <dbReference type="PIRSR" id="PIRSR005096-2"/>
    </source>
</evidence>
<dbReference type="GO" id="GO:0005737">
    <property type="term" value="C:cytoplasm"/>
    <property type="evidence" value="ECO:0007669"/>
    <property type="project" value="TreeGrafter"/>
</dbReference>
<dbReference type="EMBL" id="JAFNJU010000001">
    <property type="protein sequence ID" value="MBO1263824.1"/>
    <property type="molecule type" value="Genomic_DNA"/>
</dbReference>
<evidence type="ECO:0000256" key="3">
    <source>
        <dbReference type="ARBA" id="ARBA00006206"/>
    </source>
</evidence>
<dbReference type="GO" id="GO:0030246">
    <property type="term" value="F:carbohydrate binding"/>
    <property type="evidence" value="ECO:0007669"/>
    <property type="project" value="InterPro"/>
</dbReference>
<protein>
    <recommendedName>
        <fullName evidence="5 8">Aldose 1-epimerase</fullName>
        <ecNumber evidence="4 8">5.1.3.3</ecNumber>
    </recommendedName>
</protein>
<comment type="pathway">
    <text evidence="2 8">Carbohydrate metabolism; hexose metabolism.</text>
</comment>
<evidence type="ECO:0000256" key="8">
    <source>
        <dbReference type="PIRNR" id="PIRNR005096"/>
    </source>
</evidence>
<keyword evidence="6 8" id="KW-0413">Isomerase</keyword>
<evidence type="ECO:0000313" key="11">
    <source>
        <dbReference type="EMBL" id="MBO1263824.1"/>
    </source>
</evidence>
<name>A0A939H7D2_9CLOT</name>
<dbReference type="SUPFAM" id="SSF74650">
    <property type="entry name" value="Galactose mutarotase-like"/>
    <property type="match status" value="1"/>
</dbReference>
<evidence type="ECO:0000256" key="2">
    <source>
        <dbReference type="ARBA" id="ARBA00005028"/>
    </source>
</evidence>
<comment type="caution">
    <text evidence="11">The sequence shown here is derived from an EMBL/GenBank/DDBJ whole genome shotgun (WGS) entry which is preliminary data.</text>
</comment>
<dbReference type="PANTHER" id="PTHR10091:SF0">
    <property type="entry name" value="GALACTOSE MUTAROTASE"/>
    <property type="match status" value="1"/>
</dbReference>
<keyword evidence="12" id="KW-1185">Reference proteome</keyword>
<dbReference type="PANTHER" id="PTHR10091">
    <property type="entry name" value="ALDOSE-1-EPIMERASE"/>
    <property type="match status" value="1"/>
</dbReference>
<accession>A0A939H7D2</accession>
<evidence type="ECO:0000256" key="6">
    <source>
        <dbReference type="ARBA" id="ARBA00023235"/>
    </source>
</evidence>
<dbReference type="Gene3D" id="2.70.98.10">
    <property type="match status" value="1"/>
</dbReference>
<dbReference type="InterPro" id="IPR011013">
    <property type="entry name" value="Gal_mutarotase_sf_dom"/>
</dbReference>
<dbReference type="PROSITE" id="PS00545">
    <property type="entry name" value="ALDOSE_1_EPIMERASE"/>
    <property type="match status" value="1"/>
</dbReference>
<evidence type="ECO:0000256" key="4">
    <source>
        <dbReference type="ARBA" id="ARBA00013185"/>
    </source>
</evidence>
<comment type="catalytic activity">
    <reaction evidence="1 8">
        <text>alpha-D-glucose = beta-D-glucose</text>
        <dbReference type="Rhea" id="RHEA:10264"/>
        <dbReference type="ChEBI" id="CHEBI:15903"/>
        <dbReference type="ChEBI" id="CHEBI:17925"/>
        <dbReference type="EC" id="5.1.3.3"/>
    </reaction>
</comment>
<dbReference type="Pfam" id="PF01263">
    <property type="entry name" value="Aldose_epim"/>
    <property type="match status" value="1"/>
</dbReference>
<evidence type="ECO:0000256" key="7">
    <source>
        <dbReference type="ARBA" id="ARBA00023277"/>
    </source>
</evidence>
<dbReference type="InterPro" id="IPR018052">
    <property type="entry name" value="Ald1_epimerase_CS"/>
</dbReference>
<dbReference type="EC" id="5.1.3.3" evidence="4 8"/>
<dbReference type="InterPro" id="IPR047215">
    <property type="entry name" value="Galactose_mutarotase-like"/>
</dbReference>
<comment type="similarity">
    <text evidence="3 8">Belongs to the aldose epimerase family.</text>
</comment>
<dbReference type="RefSeq" id="WP_207598328.1">
    <property type="nucleotide sequence ID" value="NZ_JAFNJU010000001.1"/>
</dbReference>
<reference evidence="11" key="1">
    <citation type="submission" date="2021-03" db="EMBL/GenBank/DDBJ databases">
        <title>Proteiniclasticum marinus sp. nov., isolated from tidal flat sediment.</title>
        <authorList>
            <person name="Namirimu T."/>
            <person name="Yang J.-A."/>
            <person name="Yang S.-H."/>
            <person name="Kim Y.-J."/>
            <person name="Kwon K.K."/>
        </authorList>
    </citation>
    <scope>NUCLEOTIDE SEQUENCE</scope>
    <source>
        <strain evidence="11">SCR006</strain>
    </source>
</reference>
<evidence type="ECO:0000256" key="5">
    <source>
        <dbReference type="ARBA" id="ARBA00014165"/>
    </source>
</evidence>
<dbReference type="CDD" id="cd09019">
    <property type="entry name" value="galactose_mutarotase_like"/>
    <property type="match status" value="1"/>
</dbReference>
<dbReference type="GO" id="GO:0033499">
    <property type="term" value="P:galactose catabolic process via UDP-galactose, Leloir pathway"/>
    <property type="evidence" value="ECO:0007669"/>
    <property type="project" value="TreeGrafter"/>
</dbReference>
<feature type="binding site" evidence="10">
    <location>
        <begin position="178"/>
        <end position="180"/>
    </location>
    <ligand>
        <name>beta-D-galactose</name>
        <dbReference type="ChEBI" id="CHEBI:27667"/>
    </ligand>
</feature>
<keyword evidence="7 8" id="KW-0119">Carbohydrate metabolism</keyword>
<evidence type="ECO:0000256" key="10">
    <source>
        <dbReference type="PIRSR" id="PIRSR005096-3"/>
    </source>
</evidence>
<proteinExistence type="inferred from homology"/>
<gene>
    <name evidence="11" type="ORF">J3A84_02035</name>
</gene>
<dbReference type="InterPro" id="IPR014718">
    <property type="entry name" value="GH-type_carb-bd"/>
</dbReference>
<dbReference type="Proteomes" id="UP000664218">
    <property type="component" value="Unassembled WGS sequence"/>
</dbReference>
<dbReference type="InterPro" id="IPR015443">
    <property type="entry name" value="Aldose_1-epimerase"/>
</dbReference>
<evidence type="ECO:0000313" key="12">
    <source>
        <dbReference type="Proteomes" id="UP000664218"/>
    </source>
</evidence>
<dbReference type="PIRSF" id="PIRSF005096">
    <property type="entry name" value="GALM"/>
    <property type="match status" value="1"/>
</dbReference>
<dbReference type="InterPro" id="IPR008183">
    <property type="entry name" value="Aldose_1/G6P_1-epimerase"/>
</dbReference>
<dbReference type="GO" id="GO:0006006">
    <property type="term" value="P:glucose metabolic process"/>
    <property type="evidence" value="ECO:0007669"/>
    <property type="project" value="TreeGrafter"/>
</dbReference>
<organism evidence="11 12">
    <name type="scientific">Proteiniclasticum aestuarii</name>
    <dbReference type="NCBI Taxonomy" id="2817862"/>
    <lineage>
        <taxon>Bacteria</taxon>
        <taxon>Bacillati</taxon>
        <taxon>Bacillota</taxon>
        <taxon>Clostridia</taxon>
        <taxon>Eubacteriales</taxon>
        <taxon>Clostridiaceae</taxon>
        <taxon>Proteiniclasticum</taxon>
    </lineage>
</organism>
<dbReference type="AlphaFoldDB" id="A0A939H7D2"/>
<feature type="binding site" evidence="9">
    <location>
        <position position="250"/>
    </location>
    <ligand>
        <name>beta-D-galactose</name>
        <dbReference type="ChEBI" id="CHEBI:27667"/>
    </ligand>
</feature>
<evidence type="ECO:0000256" key="1">
    <source>
        <dbReference type="ARBA" id="ARBA00001614"/>
    </source>
</evidence>